<dbReference type="EMBL" id="BBYR01000014">
    <property type="protein sequence ID" value="GAP35163.1"/>
    <property type="molecule type" value="Genomic_DNA"/>
</dbReference>
<name>A0A0K8NXS0_PISS1</name>
<dbReference type="STRING" id="1547922.ISF6_0734"/>
<proteinExistence type="predicted"/>
<evidence type="ECO:0000313" key="2">
    <source>
        <dbReference type="Proteomes" id="UP000037660"/>
    </source>
</evidence>
<reference evidence="2" key="1">
    <citation type="submission" date="2015-07" db="EMBL/GenBank/DDBJ databases">
        <title>Discovery of a poly(ethylene terephthalate assimilation.</title>
        <authorList>
            <person name="Yoshida S."/>
            <person name="Hiraga K."/>
            <person name="Takehana T."/>
            <person name="Taniguchi I."/>
            <person name="Yamaji H."/>
            <person name="Maeda Y."/>
            <person name="Toyohara K."/>
            <person name="Miyamoto K."/>
            <person name="Kimura Y."/>
            <person name="Oda K."/>
        </authorList>
    </citation>
    <scope>NUCLEOTIDE SEQUENCE [LARGE SCALE GENOMIC DNA]</scope>
    <source>
        <strain evidence="2">NBRC 110686 / TISTR 2288 / 201-F6</strain>
    </source>
</reference>
<protein>
    <submittedName>
        <fullName evidence="1">Uncharacterized protein</fullName>
    </submittedName>
</protein>
<gene>
    <name evidence="1" type="ORF">ISF6_0734</name>
</gene>
<dbReference type="Proteomes" id="UP000037660">
    <property type="component" value="Unassembled WGS sequence"/>
</dbReference>
<sequence length="48" mass="5339">MRDAEGRHSYIFVIGRALKHSQARTLTVGKAVRFRVSGQGRVDELVVA</sequence>
<dbReference type="AlphaFoldDB" id="A0A0K8NXS0"/>
<accession>A0A0K8NXS0</accession>
<reference evidence="1 2" key="2">
    <citation type="journal article" date="2016" name="Science">
        <title>A bacterium that degrades and assimilates poly(ethylene terephthalate).</title>
        <authorList>
            <person name="Yoshida S."/>
            <person name="Hiraga K."/>
            <person name="Takehana T."/>
            <person name="Taniguchi I."/>
            <person name="Yamaji H."/>
            <person name="Maeda Y."/>
            <person name="Toyohara K."/>
            <person name="Miyamoto K."/>
            <person name="Kimura Y."/>
            <person name="Oda K."/>
        </authorList>
    </citation>
    <scope>NUCLEOTIDE SEQUENCE [LARGE SCALE GENOMIC DNA]</scope>
    <source>
        <strain evidence="2">NBRC 110686 / TISTR 2288 / 201-F6</strain>
    </source>
</reference>
<organism evidence="1 2">
    <name type="scientific">Piscinibacter sakaiensis</name>
    <name type="common">Ideonella sakaiensis</name>
    <dbReference type="NCBI Taxonomy" id="1547922"/>
    <lineage>
        <taxon>Bacteria</taxon>
        <taxon>Pseudomonadati</taxon>
        <taxon>Pseudomonadota</taxon>
        <taxon>Betaproteobacteria</taxon>
        <taxon>Burkholderiales</taxon>
        <taxon>Sphaerotilaceae</taxon>
        <taxon>Piscinibacter</taxon>
    </lineage>
</organism>
<comment type="caution">
    <text evidence="1">The sequence shown here is derived from an EMBL/GenBank/DDBJ whole genome shotgun (WGS) entry which is preliminary data.</text>
</comment>
<evidence type="ECO:0000313" key="1">
    <source>
        <dbReference type="EMBL" id="GAP35163.1"/>
    </source>
</evidence>
<keyword evidence="2" id="KW-1185">Reference proteome</keyword>